<dbReference type="Gene3D" id="1.10.220.80">
    <property type="entry name" value="BH2638-like"/>
    <property type="match status" value="1"/>
</dbReference>
<accession>A0ABP9ZGT4</accession>
<dbReference type="NCBIfam" id="NF003353">
    <property type="entry name" value="PRK04387.1"/>
    <property type="match status" value="1"/>
</dbReference>
<organism evidence="1 2">
    <name type="scientific">Apilactobacillus apinorum</name>
    <dbReference type="NCBI Taxonomy" id="1218495"/>
    <lineage>
        <taxon>Bacteria</taxon>
        <taxon>Bacillati</taxon>
        <taxon>Bacillota</taxon>
        <taxon>Bacilli</taxon>
        <taxon>Lactobacillales</taxon>
        <taxon>Lactobacillaceae</taxon>
        <taxon>Apilactobacillus</taxon>
    </lineage>
</organism>
<dbReference type="SUPFAM" id="SSF158504">
    <property type="entry name" value="BH2638-like"/>
    <property type="match status" value="1"/>
</dbReference>
<name>A0ABP9ZGT4_9LACO</name>
<sequence length="92" mass="10883">MNNYSYPIFEDWSKEELMIMMQLYNSVEEAYENPNGSNAQKIIDLYSQFQSINPSKMEQKQIDRDFQSISGYSLFKTYKAAQSVKRTNIKMD</sequence>
<dbReference type="InterPro" id="IPR023324">
    <property type="entry name" value="BH2638-like_sf"/>
</dbReference>
<dbReference type="Pfam" id="PF05256">
    <property type="entry name" value="UPF0223"/>
    <property type="match status" value="1"/>
</dbReference>
<evidence type="ECO:0000313" key="1">
    <source>
        <dbReference type="EMBL" id="GAA6114012.1"/>
    </source>
</evidence>
<dbReference type="RefSeq" id="WP_353317429.1">
    <property type="nucleotide sequence ID" value="NZ_BAABVV010000024.1"/>
</dbReference>
<protein>
    <submittedName>
        <fullName evidence="1">UPF0223 family protein</fullName>
    </submittedName>
</protein>
<dbReference type="EMBL" id="BAABVV010000024">
    <property type="protein sequence ID" value="GAA6114012.1"/>
    <property type="molecule type" value="Genomic_DNA"/>
</dbReference>
<reference evidence="1 2" key="1">
    <citation type="submission" date="2024-03" db="EMBL/GenBank/DDBJ databases">
        <title>Inconsistent identification of Apilactobacillus kunkeei-related strains obtained by well-developed overall genome related indices.</title>
        <authorList>
            <person name="Maeno S."/>
            <person name="Endo A."/>
        </authorList>
    </citation>
    <scope>NUCLEOTIDE SEQUENCE [LARGE SCALE GENOMIC DNA]</scope>
    <source>
        <strain evidence="1 2">20H-10</strain>
    </source>
</reference>
<comment type="caution">
    <text evidence="1">The sequence shown here is derived from an EMBL/GenBank/DDBJ whole genome shotgun (WGS) entry which is preliminary data.</text>
</comment>
<dbReference type="InterPro" id="IPR007920">
    <property type="entry name" value="UPF0223"/>
</dbReference>
<evidence type="ECO:0000313" key="2">
    <source>
        <dbReference type="Proteomes" id="UP001438112"/>
    </source>
</evidence>
<proteinExistence type="predicted"/>
<gene>
    <name evidence="1" type="ORF">AP20H10_03750</name>
</gene>
<keyword evidence="2" id="KW-1185">Reference proteome</keyword>
<dbReference type="Proteomes" id="UP001438112">
    <property type="component" value="Unassembled WGS sequence"/>
</dbReference>